<name>A0A1Y0IL76_9BACL</name>
<keyword evidence="3" id="KW-0472">Membrane</keyword>
<organism evidence="4 5">
    <name type="scientific">Tumebacillus avium</name>
    <dbReference type="NCBI Taxonomy" id="1903704"/>
    <lineage>
        <taxon>Bacteria</taxon>
        <taxon>Bacillati</taxon>
        <taxon>Bacillota</taxon>
        <taxon>Bacilli</taxon>
        <taxon>Bacillales</taxon>
        <taxon>Alicyclobacillaceae</taxon>
        <taxon>Tumebacillus</taxon>
    </lineage>
</organism>
<dbReference type="RefSeq" id="WP_087456643.1">
    <property type="nucleotide sequence ID" value="NZ_CP021434.1"/>
</dbReference>
<feature type="transmembrane region" description="Helical" evidence="3">
    <location>
        <begin position="487"/>
        <end position="510"/>
    </location>
</feature>
<dbReference type="OrthoDB" id="1805246at2"/>
<feature type="transmembrane region" description="Helical" evidence="3">
    <location>
        <begin position="272"/>
        <end position="292"/>
    </location>
</feature>
<evidence type="ECO:0000256" key="2">
    <source>
        <dbReference type="SAM" id="MobiDB-lite"/>
    </source>
</evidence>
<keyword evidence="5" id="KW-1185">Reference proteome</keyword>
<feature type="transmembrane region" description="Helical" evidence="3">
    <location>
        <begin position="298"/>
        <end position="317"/>
    </location>
</feature>
<feature type="transmembrane region" description="Helical" evidence="3">
    <location>
        <begin position="404"/>
        <end position="421"/>
    </location>
</feature>
<feature type="compositionally biased region" description="Polar residues" evidence="2">
    <location>
        <begin position="41"/>
        <end position="51"/>
    </location>
</feature>
<feature type="transmembrane region" description="Helical" evidence="3">
    <location>
        <begin position="522"/>
        <end position="542"/>
    </location>
</feature>
<feature type="transmembrane region" description="Helical" evidence="3">
    <location>
        <begin position="223"/>
        <end position="239"/>
    </location>
</feature>
<evidence type="ECO:0008006" key="6">
    <source>
        <dbReference type="Google" id="ProtNLM"/>
    </source>
</evidence>
<feature type="transmembrane region" description="Helical" evidence="3">
    <location>
        <begin position="549"/>
        <end position="567"/>
    </location>
</feature>
<proteinExistence type="predicted"/>
<protein>
    <recommendedName>
        <fullName evidence="6">DUF2339 domain-containing protein</fullName>
    </recommendedName>
</protein>
<feature type="transmembrane region" description="Helical" evidence="3">
    <location>
        <begin position="352"/>
        <end position="370"/>
    </location>
</feature>
<feature type="transmembrane region" description="Helical" evidence="3">
    <location>
        <begin position="112"/>
        <end position="130"/>
    </location>
</feature>
<keyword evidence="3" id="KW-0812">Transmembrane</keyword>
<dbReference type="Pfam" id="PF10101">
    <property type="entry name" value="DUF2339"/>
    <property type="match status" value="1"/>
</dbReference>
<evidence type="ECO:0000313" key="5">
    <source>
        <dbReference type="Proteomes" id="UP000195437"/>
    </source>
</evidence>
<dbReference type="PANTHER" id="PTHR38434:SF1">
    <property type="entry name" value="BLL2549 PROTEIN"/>
    <property type="match status" value="1"/>
</dbReference>
<evidence type="ECO:0000313" key="4">
    <source>
        <dbReference type="EMBL" id="ARU61261.1"/>
    </source>
</evidence>
<dbReference type="InterPro" id="IPR019286">
    <property type="entry name" value="DUF2339_TM"/>
</dbReference>
<keyword evidence="3" id="KW-1133">Transmembrane helix</keyword>
<evidence type="ECO:0000256" key="3">
    <source>
        <dbReference type="SAM" id="Phobius"/>
    </source>
</evidence>
<dbReference type="EMBL" id="CP021434">
    <property type="protein sequence ID" value="ARU61261.1"/>
    <property type="molecule type" value="Genomic_DNA"/>
</dbReference>
<reference evidence="5" key="1">
    <citation type="submission" date="2017-05" db="EMBL/GenBank/DDBJ databases">
        <authorList>
            <person name="Sung H."/>
        </authorList>
    </citation>
    <scope>NUCLEOTIDE SEQUENCE [LARGE SCALE GENOMIC DNA]</scope>
    <source>
        <strain evidence="5">AR23208</strain>
    </source>
</reference>
<feature type="transmembrane region" description="Helical" evidence="3">
    <location>
        <begin position="245"/>
        <end position="265"/>
    </location>
</feature>
<dbReference type="PANTHER" id="PTHR38434">
    <property type="entry name" value="BLL2549 PROTEIN"/>
    <property type="match status" value="1"/>
</dbReference>
<feature type="region of interest" description="Disordered" evidence="2">
    <location>
        <begin position="40"/>
        <end position="102"/>
    </location>
</feature>
<feature type="coiled-coil region" evidence="1">
    <location>
        <begin position="7"/>
        <end position="34"/>
    </location>
</feature>
<evidence type="ECO:0000256" key="1">
    <source>
        <dbReference type="SAM" id="Coils"/>
    </source>
</evidence>
<feature type="transmembrane region" description="Helical" evidence="3">
    <location>
        <begin position="324"/>
        <end position="340"/>
    </location>
</feature>
<feature type="transmembrane region" description="Helical" evidence="3">
    <location>
        <begin position="195"/>
        <end position="216"/>
    </location>
</feature>
<accession>A0A1Y0IL76</accession>
<feature type="transmembrane region" description="Helical" evidence="3">
    <location>
        <begin position="170"/>
        <end position="189"/>
    </location>
</feature>
<feature type="transmembrane region" description="Helical" evidence="3">
    <location>
        <begin position="379"/>
        <end position="398"/>
    </location>
</feature>
<sequence length="599" mass="65262">MSQDDKLKQLEAALDLQKQEIKSLQWQVDLLNERIGKLQGTAGQNGMQPSAQAAPGQPGMSLTGTQGAAGAHGVNSAAGLPGQAPVPPGAQPKQAEEQPPEKTDWEHLLGRVWLPRIFVLVLLLGVVWGFRAAVVAGLLTEPVRCILGALAGGLFLWFGDRQVRAKRTALGNVLLGGALAIWLLTVFAAHMLYGMFGSGIAFSLNVLIVLAGIGLTQLHRSQTLGILTAFAGMLVPFLLKSETPNVLLFVSYEVFSSLIYLALALRHNFKALYVLNFIFFHAALLFFSIATGTRAEQTVGYGVLIHHLALLAAMIALKARESRFLTLFTSAAFTMGWWYALFEHDPVRGNLYTWLLVLLTVIYAALTYYYHKQKDTSRFAVTLTISSFALMFYLLRMLAGPNEAIALLLEGACLFALALFLRARVQGIMSIAIFTIGLVETISHAIPQLISGRTLAWIVMTVSLSAVLTFTAKILRAREADGEEIKFEWVVLKATWVANAILLLAFLTQLTDLLTGNLSNDIQHFAISAVWALYAVAAILLGTVRNSPLARIAGMVLLFGTLLKLLFFDLPTVSILVRALLFIGLGLIGLAISRVFYKK</sequence>
<dbReference type="AlphaFoldDB" id="A0A1Y0IL76"/>
<gene>
    <name evidence="4" type="ORF">CBW65_09835</name>
</gene>
<dbReference type="Proteomes" id="UP000195437">
    <property type="component" value="Chromosome"/>
</dbReference>
<feature type="transmembrane region" description="Helical" evidence="3">
    <location>
        <begin position="428"/>
        <end position="450"/>
    </location>
</feature>
<feature type="transmembrane region" description="Helical" evidence="3">
    <location>
        <begin position="456"/>
        <end position="475"/>
    </location>
</feature>
<keyword evidence="1" id="KW-0175">Coiled coil</keyword>
<feature type="transmembrane region" description="Helical" evidence="3">
    <location>
        <begin position="573"/>
        <end position="597"/>
    </location>
</feature>
<feature type="transmembrane region" description="Helical" evidence="3">
    <location>
        <begin position="136"/>
        <end position="158"/>
    </location>
</feature>
<dbReference type="KEGG" id="tum:CBW65_09835"/>